<feature type="domain" description="HAP1 N-terminal" evidence="8">
    <location>
        <begin position="47"/>
        <end position="313"/>
    </location>
</feature>
<dbReference type="InterPro" id="IPR051946">
    <property type="entry name" value="Intracell_Traff-Reg"/>
</dbReference>
<feature type="region of interest" description="Disordered" evidence="6">
    <location>
        <begin position="434"/>
        <end position="455"/>
    </location>
</feature>
<dbReference type="PANTHER" id="PTHR15751">
    <property type="entry name" value="TRAFFICKING KINESIN-BINDING PROTEIN"/>
    <property type="match status" value="1"/>
</dbReference>
<dbReference type="GeneID" id="101998480"/>
<keyword evidence="3 5" id="KW-0175">Coiled coil</keyword>
<evidence type="ECO:0000256" key="3">
    <source>
        <dbReference type="ARBA" id="ARBA00023054"/>
    </source>
</evidence>
<evidence type="ECO:0000256" key="1">
    <source>
        <dbReference type="ARBA" id="ARBA00004173"/>
    </source>
</evidence>
<evidence type="ECO:0000256" key="2">
    <source>
        <dbReference type="ARBA" id="ARBA00007007"/>
    </source>
</evidence>
<keyword evidence="9" id="KW-1185">Reference proteome</keyword>
<dbReference type="InterPro" id="IPR022154">
    <property type="entry name" value="TRAK1/2_C"/>
</dbReference>
<dbReference type="PANTHER" id="PTHR15751:SF11">
    <property type="entry name" value="TRAFFICKING KINESIN-BINDING PROTEIN 1"/>
    <property type="match status" value="1"/>
</dbReference>
<evidence type="ECO:0000259" key="8">
    <source>
        <dbReference type="SMART" id="SM01424"/>
    </source>
</evidence>
<comment type="similarity">
    <text evidence="2">Belongs to the milton family.</text>
</comment>
<dbReference type="SMART" id="SM01423">
    <property type="entry name" value="Milton"/>
    <property type="match status" value="1"/>
</dbReference>
<evidence type="ECO:0000313" key="9">
    <source>
        <dbReference type="Proteomes" id="UP000694915"/>
    </source>
</evidence>
<dbReference type="SMART" id="SM01424">
    <property type="entry name" value="HAP1_N"/>
    <property type="match status" value="1"/>
</dbReference>
<evidence type="ECO:0000313" key="10">
    <source>
        <dbReference type="RefSeq" id="XP_005348273.1"/>
    </source>
</evidence>
<evidence type="ECO:0000256" key="4">
    <source>
        <dbReference type="ARBA" id="ARBA00023128"/>
    </source>
</evidence>
<organism evidence="9 10">
    <name type="scientific">Microtus ochrogaster</name>
    <name type="common">Prairie vole</name>
    <dbReference type="NCBI Taxonomy" id="79684"/>
    <lineage>
        <taxon>Eukaryota</taxon>
        <taxon>Metazoa</taxon>
        <taxon>Chordata</taxon>
        <taxon>Craniata</taxon>
        <taxon>Vertebrata</taxon>
        <taxon>Euteleostomi</taxon>
        <taxon>Mammalia</taxon>
        <taxon>Eutheria</taxon>
        <taxon>Euarchontoglires</taxon>
        <taxon>Glires</taxon>
        <taxon>Rodentia</taxon>
        <taxon>Myomorpha</taxon>
        <taxon>Muroidea</taxon>
        <taxon>Cricetidae</taxon>
        <taxon>Arvicolinae</taxon>
        <taxon>Microtus</taxon>
    </lineage>
</organism>
<evidence type="ECO:0000256" key="5">
    <source>
        <dbReference type="SAM" id="Coils"/>
    </source>
</evidence>
<dbReference type="Pfam" id="PF12448">
    <property type="entry name" value="Milton"/>
    <property type="match status" value="1"/>
</dbReference>
<dbReference type="Proteomes" id="UP000694915">
    <property type="component" value="Chromosome 5"/>
</dbReference>
<feature type="domain" description="Trafficking kinesin-binding protein C-terminal" evidence="7">
    <location>
        <begin position="374"/>
        <end position="543"/>
    </location>
</feature>
<gene>
    <name evidence="10" type="primary">Trak1</name>
</gene>
<comment type="subcellular location">
    <subcellularLocation>
        <location evidence="1">Mitochondrion</location>
    </subcellularLocation>
</comment>
<dbReference type="InterPro" id="IPR006933">
    <property type="entry name" value="HAP1_N"/>
</dbReference>
<accession>A0ABM0KKP6</accession>
<dbReference type="Pfam" id="PF04849">
    <property type="entry name" value="HAP1_N"/>
    <property type="match status" value="1"/>
</dbReference>
<reference evidence="10" key="1">
    <citation type="submission" date="2025-08" db="UniProtKB">
        <authorList>
            <consortium name="RefSeq"/>
        </authorList>
    </citation>
    <scope>IDENTIFICATION</scope>
</reference>
<proteinExistence type="inferred from homology"/>
<keyword evidence="4" id="KW-0496">Mitochondrion</keyword>
<evidence type="ECO:0000259" key="7">
    <source>
        <dbReference type="SMART" id="SM01423"/>
    </source>
</evidence>
<evidence type="ECO:0000256" key="6">
    <source>
        <dbReference type="SAM" id="MobiDB-lite"/>
    </source>
</evidence>
<feature type="coiled-coil region" evidence="5">
    <location>
        <begin position="216"/>
        <end position="313"/>
    </location>
</feature>
<sequence length="900" mass="99769">MALAFQLRQPSRAEPLPGLCHKLPGTNSCDVCNSTNLPEVEIISLLEEQLPHYKLRADTIYGYDHDDWLHTPLISPDANIDLTTEQIEETLKYFLLCAERVGQMTKTYSDLDAVTRLLEEVSQLRHELSMKDELLQFYTSAAEESEPESVCSTPLKRNESSSSVQNYLHLDSLQKKLKDLEEENVVLRSEACQLKTETITYEEKEQQLVNDCVKELRDANVQIASISEELAKKTEDAARQQEEITHLLSQIVDLQKKAKACAVENEELVQHLGAAKDAQRQLTAELRELEDKYAECMEMLHEAQEELKNLRNKTMPNTTSRRYHSLGLFPMDSLAAEIEGTMRKELQLEEPESPDITHQKRVFETVRNMNQVVKRRSLTPSPMNIPGSNQSSAMNSLLSSCVSTPRSSFYGSDVGNVVLDNKTNSILLETEAADLGNEERNKKPGTPGTPGSHDLETALRRLSLRRENYLSERRFFEEEQERKLRELAEKGELHSGSLTPTESIMSLGTHSRFSEFTGFSGMSFSSRSYLPEKLQIVKPLEGSATLHHWQQLAQPHLGGILDPRPGVVTKGFRTLDVDLDEVYCLNDFEEDDTGDHISLTGLATSTPVQHPETSAHYPGKCMSQTNSTFTFTTCRILHPSDELTRVTPSLNSAPAPACSSTGHLKSTPVATPCTPRRLSLAESFTNIRESTTTMSTSLGLVWLLKERGISAAVYDPQSWDRAGRGSLLYSYTPRMAVIPSTPPNSPMQTPVASPPSEFKCTSPPYNFLASKPASSILRDVRAKRPVRSSESQTDVSVSNLNLVDKVRRFGVARVVNSGRAHIPTLTEDQAPLLCGAAGPAQALVPGGLVPEGLPLGCPSGIRRNRSFPTMVGSSVQMRAPVILTSGILMGAKLPKQTSLR</sequence>
<protein>
    <submittedName>
        <fullName evidence="10">Trafficking kinesin-binding protein 1</fullName>
    </submittedName>
</protein>
<name>A0ABM0KKP6_MICOH</name>
<dbReference type="RefSeq" id="XP_005348273.1">
    <property type="nucleotide sequence ID" value="XM_005348216.3"/>
</dbReference>